<evidence type="ECO:0000259" key="3">
    <source>
        <dbReference type="Pfam" id="PF14016"/>
    </source>
</evidence>
<dbReference type="EMBL" id="QJJU01000007">
    <property type="protein sequence ID" value="PXX08825.1"/>
    <property type="molecule type" value="Genomic_DNA"/>
</dbReference>
<feature type="compositionally biased region" description="Low complexity" evidence="1">
    <location>
        <begin position="26"/>
        <end position="42"/>
    </location>
</feature>
<proteinExistence type="predicted"/>
<dbReference type="Pfam" id="PF14016">
    <property type="entry name" value="DUF4232"/>
    <property type="match status" value="1"/>
</dbReference>
<keyword evidence="5" id="KW-1185">Reference proteome</keyword>
<dbReference type="AlphaFoldDB" id="A0A318HH18"/>
<protein>
    <submittedName>
        <fullName evidence="4">Uncharacterized protein DUF4232</fullName>
    </submittedName>
</protein>
<sequence length="187" mass="18905">MRMKLKLLPLTAVVLIAGCYAQHTTPAAAPAPSSPSTVTVTATPPPSAAPASRPSTPEESGPCSDDDLTVTNGSLESADTQRHVVVSFTNTSAHACTLVGYPGADLVTPAGGVLINVPRRPAAAAHRLTLGPGDVATADVTAYAIDTATGNTCPRWGSLVVTPPNDFVSHPLSVDVPICSATVSSVD</sequence>
<comment type="caution">
    <text evidence="4">The sequence shown here is derived from an EMBL/GenBank/DDBJ whole genome shotgun (WGS) entry which is preliminary data.</text>
</comment>
<reference evidence="5" key="1">
    <citation type="submission" date="2018-05" db="EMBL/GenBank/DDBJ databases">
        <authorList>
            <person name="Deangelis K."/>
            <person name="Huntemann M."/>
            <person name="Clum A."/>
            <person name="Pillay M."/>
            <person name="Palaniappan K."/>
            <person name="Varghese N."/>
            <person name="Mikhailova N."/>
            <person name="Stamatis D."/>
            <person name="Reddy T."/>
            <person name="Daum C."/>
            <person name="Shapiro N."/>
            <person name="Ivanova N."/>
            <person name="Kyrpides N."/>
            <person name="Woyke T."/>
        </authorList>
    </citation>
    <scope>NUCLEOTIDE SEQUENCE [LARGE SCALE GENOMIC DNA]</scope>
    <source>
        <strain evidence="5">GAS496</strain>
    </source>
</reference>
<dbReference type="Proteomes" id="UP000247781">
    <property type="component" value="Unassembled WGS sequence"/>
</dbReference>
<accession>A0A318HH18</accession>
<evidence type="ECO:0000313" key="5">
    <source>
        <dbReference type="Proteomes" id="UP000247781"/>
    </source>
</evidence>
<organism evidence="4 5">
    <name type="scientific">Mycolicibacterium moriokaense</name>
    <dbReference type="NCBI Taxonomy" id="39691"/>
    <lineage>
        <taxon>Bacteria</taxon>
        <taxon>Bacillati</taxon>
        <taxon>Actinomycetota</taxon>
        <taxon>Actinomycetes</taxon>
        <taxon>Mycobacteriales</taxon>
        <taxon>Mycobacteriaceae</taxon>
        <taxon>Mycolicibacterium</taxon>
    </lineage>
</organism>
<name>A0A318HH18_9MYCO</name>
<evidence type="ECO:0000313" key="4">
    <source>
        <dbReference type="EMBL" id="PXX08825.1"/>
    </source>
</evidence>
<dbReference type="InterPro" id="IPR025326">
    <property type="entry name" value="DUF4232"/>
</dbReference>
<feature type="region of interest" description="Disordered" evidence="1">
    <location>
        <begin position="26"/>
        <end position="72"/>
    </location>
</feature>
<evidence type="ECO:0000256" key="2">
    <source>
        <dbReference type="SAM" id="SignalP"/>
    </source>
</evidence>
<feature type="chain" id="PRO_5038707220" evidence="2">
    <location>
        <begin position="22"/>
        <end position="187"/>
    </location>
</feature>
<gene>
    <name evidence="4" type="ORF">C8E89_107130</name>
</gene>
<feature type="domain" description="DUF4232" evidence="3">
    <location>
        <begin position="63"/>
        <end position="175"/>
    </location>
</feature>
<evidence type="ECO:0000256" key="1">
    <source>
        <dbReference type="SAM" id="MobiDB-lite"/>
    </source>
</evidence>
<keyword evidence="2" id="KW-0732">Signal</keyword>
<feature type="signal peptide" evidence="2">
    <location>
        <begin position="1"/>
        <end position="21"/>
    </location>
</feature>
<reference evidence="4 5" key="2">
    <citation type="submission" date="2018-06" db="EMBL/GenBank/DDBJ databases">
        <title>Sequencing of bacterial isolates from soil warming experiment in Harvard Forest, Massachusetts, USA.</title>
        <authorList>
            <person name="Deangelis K.PhD."/>
        </authorList>
    </citation>
    <scope>NUCLEOTIDE SEQUENCE [LARGE SCALE GENOMIC DNA]</scope>
    <source>
        <strain evidence="4 5">GAS496</strain>
    </source>
</reference>
<dbReference type="PROSITE" id="PS51257">
    <property type="entry name" value="PROKAR_LIPOPROTEIN"/>
    <property type="match status" value="1"/>
</dbReference>